<name>E8NEA7_MICTS</name>
<sequence length="264" mass="29866">MQTLFHDHFYPATKRIGFLRSSPELIVRAYGDWYAQLGNSFDVTSYNAPLRQVMPHLEPLVSNHTRTIVATTRSTEWSAILDNFAPGGDPVSAIAVLSKAMQTDGLLVGYSPDKREKPGISLGRLGARVFTYTEYDPDNERPIAPPTRSIYLARQSGSQWLFEAKGEPLSFEDLDAYGQRRVKDRFTPEMLEQYCRELGIDPFDEDFYPGPCYLVEKYVDASALGTITTFDEQQRKWQIVPGALIWPSRVFPRRGDRPMDGGDG</sequence>
<organism evidence="1 2">
    <name type="scientific">Microbacterium testaceum (strain StLB037)</name>
    <dbReference type="NCBI Taxonomy" id="979556"/>
    <lineage>
        <taxon>Bacteria</taxon>
        <taxon>Bacillati</taxon>
        <taxon>Actinomycetota</taxon>
        <taxon>Actinomycetes</taxon>
        <taxon>Micrococcales</taxon>
        <taxon>Microbacteriaceae</taxon>
        <taxon>Microbacterium</taxon>
    </lineage>
</organism>
<dbReference type="HOGENOM" id="CLU_102107_0_0_11"/>
<dbReference type="eggNOG" id="ENOG50331NE">
    <property type="taxonomic scope" value="Bacteria"/>
</dbReference>
<evidence type="ECO:0000313" key="2">
    <source>
        <dbReference type="Proteomes" id="UP000008975"/>
    </source>
</evidence>
<dbReference type="AlphaFoldDB" id="E8NEA7"/>
<evidence type="ECO:0000313" key="1">
    <source>
        <dbReference type="EMBL" id="BAJ76361.1"/>
    </source>
</evidence>
<accession>E8NEA7</accession>
<dbReference type="Proteomes" id="UP000008975">
    <property type="component" value="Chromosome"/>
</dbReference>
<gene>
    <name evidence="1" type="ordered locus">MTES_3397</name>
</gene>
<proteinExistence type="predicted"/>
<protein>
    <submittedName>
        <fullName evidence="1">Type V secretory pathway, adhesin AidA</fullName>
    </submittedName>
</protein>
<dbReference type="OrthoDB" id="8610356at2"/>
<reference key="2">
    <citation type="submission" date="2011-02" db="EMBL/GenBank/DDBJ databases">
        <title>Genome sequence of Microbacterium testaceum StLB037.</title>
        <authorList>
            <person name="Morohoshi T."/>
            <person name="Wang W.Z."/>
            <person name="Someya N."/>
            <person name="Ikeda T."/>
        </authorList>
    </citation>
    <scope>NUCLEOTIDE SEQUENCE</scope>
    <source>
        <strain>StLB037</strain>
    </source>
</reference>
<dbReference type="EMBL" id="AP012052">
    <property type="protein sequence ID" value="BAJ76361.1"/>
    <property type="molecule type" value="Genomic_DNA"/>
</dbReference>
<dbReference type="KEGG" id="mts:MTES_3397"/>
<reference evidence="1 2" key="1">
    <citation type="journal article" date="2011" name="J. Bacteriol.">
        <title>Genome sequence of Microbacterium testaceum StLB037, an N-acylhomoserine lactone-degrading bacterium isolated from potato leaves.</title>
        <authorList>
            <person name="Morohoshi T."/>
            <person name="Wang W.-Z."/>
            <person name="Someya N."/>
            <person name="Ikeda T."/>
        </authorList>
    </citation>
    <scope>NUCLEOTIDE SEQUENCE [LARGE SCALE GENOMIC DNA]</scope>
    <source>
        <strain evidence="1 2">StLB037</strain>
    </source>
</reference>
<dbReference type="RefSeq" id="WP_013586483.1">
    <property type="nucleotide sequence ID" value="NC_015125.1"/>
</dbReference>